<gene>
    <name evidence="6" type="ORF">Pan54_07190</name>
</gene>
<evidence type="ECO:0000256" key="1">
    <source>
        <dbReference type="ARBA" id="ARBA00004141"/>
    </source>
</evidence>
<feature type="transmembrane region" description="Helical" evidence="5">
    <location>
        <begin position="107"/>
        <end position="125"/>
    </location>
</feature>
<proteinExistence type="inferred from homology"/>
<reference evidence="6 7" key="1">
    <citation type="submission" date="2019-02" db="EMBL/GenBank/DDBJ databases">
        <title>Deep-cultivation of Planctomycetes and their phenomic and genomic characterization uncovers novel biology.</title>
        <authorList>
            <person name="Wiegand S."/>
            <person name="Jogler M."/>
            <person name="Boedeker C."/>
            <person name="Pinto D."/>
            <person name="Vollmers J."/>
            <person name="Rivas-Marin E."/>
            <person name="Kohn T."/>
            <person name="Peeters S.H."/>
            <person name="Heuer A."/>
            <person name="Rast P."/>
            <person name="Oberbeckmann S."/>
            <person name="Bunk B."/>
            <person name="Jeske O."/>
            <person name="Meyerdierks A."/>
            <person name="Storesund J.E."/>
            <person name="Kallscheuer N."/>
            <person name="Luecker S."/>
            <person name="Lage O.M."/>
            <person name="Pohl T."/>
            <person name="Merkel B.J."/>
            <person name="Hornburger P."/>
            <person name="Mueller R.-W."/>
            <person name="Bruemmer F."/>
            <person name="Labrenz M."/>
            <person name="Spormann A.M."/>
            <person name="Op Den Camp H."/>
            <person name="Overmann J."/>
            <person name="Amann R."/>
            <person name="Jetten M.S.M."/>
            <person name="Mascher T."/>
            <person name="Medema M.H."/>
            <person name="Devos D.P."/>
            <person name="Kaster A.-K."/>
            <person name="Ovreas L."/>
            <person name="Rohde M."/>
            <person name="Galperin M.Y."/>
            <person name="Jogler C."/>
        </authorList>
    </citation>
    <scope>NUCLEOTIDE SEQUENCE [LARGE SCALE GENOMIC DNA]</scope>
    <source>
        <strain evidence="6 7">Pan54</strain>
    </source>
</reference>
<evidence type="ECO:0000256" key="5">
    <source>
        <dbReference type="RuleBase" id="RU363041"/>
    </source>
</evidence>
<dbReference type="Pfam" id="PF01925">
    <property type="entry name" value="TauE"/>
    <property type="match status" value="1"/>
</dbReference>
<keyword evidence="4 5" id="KW-0472">Membrane</keyword>
<organism evidence="6 7">
    <name type="scientific">Rubinisphaera italica</name>
    <dbReference type="NCBI Taxonomy" id="2527969"/>
    <lineage>
        <taxon>Bacteria</taxon>
        <taxon>Pseudomonadati</taxon>
        <taxon>Planctomycetota</taxon>
        <taxon>Planctomycetia</taxon>
        <taxon>Planctomycetales</taxon>
        <taxon>Planctomycetaceae</taxon>
        <taxon>Rubinisphaera</taxon>
    </lineage>
</organism>
<feature type="transmembrane region" description="Helical" evidence="5">
    <location>
        <begin position="262"/>
        <end position="280"/>
    </location>
</feature>
<dbReference type="PANTHER" id="PTHR43483">
    <property type="entry name" value="MEMBRANE TRANSPORTER PROTEIN HI_0806-RELATED"/>
    <property type="match status" value="1"/>
</dbReference>
<dbReference type="Proteomes" id="UP000316095">
    <property type="component" value="Unassembled WGS sequence"/>
</dbReference>
<feature type="transmembrane region" description="Helical" evidence="5">
    <location>
        <begin position="163"/>
        <end position="189"/>
    </location>
</feature>
<evidence type="ECO:0000256" key="4">
    <source>
        <dbReference type="ARBA" id="ARBA00023136"/>
    </source>
</evidence>
<dbReference type="EMBL" id="SJPG01000001">
    <property type="protein sequence ID" value="TWT60007.1"/>
    <property type="molecule type" value="Genomic_DNA"/>
</dbReference>
<keyword evidence="7" id="KW-1185">Reference proteome</keyword>
<evidence type="ECO:0000313" key="6">
    <source>
        <dbReference type="EMBL" id="TWT60007.1"/>
    </source>
</evidence>
<dbReference type="OrthoDB" id="272526at2"/>
<feature type="transmembrane region" description="Helical" evidence="5">
    <location>
        <begin position="209"/>
        <end position="225"/>
    </location>
</feature>
<keyword evidence="2 5" id="KW-0812">Transmembrane</keyword>
<evidence type="ECO:0000256" key="2">
    <source>
        <dbReference type="ARBA" id="ARBA00022692"/>
    </source>
</evidence>
<comment type="caution">
    <text evidence="6">The sequence shown here is derived from an EMBL/GenBank/DDBJ whole genome shotgun (WGS) entry which is preliminary data.</text>
</comment>
<name>A0A5C5XA21_9PLAN</name>
<keyword evidence="3 5" id="KW-1133">Transmembrane helix</keyword>
<dbReference type="AlphaFoldDB" id="A0A5C5XA21"/>
<evidence type="ECO:0000256" key="3">
    <source>
        <dbReference type="ARBA" id="ARBA00022989"/>
    </source>
</evidence>
<dbReference type="PANTHER" id="PTHR43483:SF3">
    <property type="entry name" value="MEMBRANE TRANSPORTER PROTEIN HI_0806-RELATED"/>
    <property type="match status" value="1"/>
</dbReference>
<evidence type="ECO:0000313" key="7">
    <source>
        <dbReference type="Proteomes" id="UP000316095"/>
    </source>
</evidence>
<dbReference type="InterPro" id="IPR002781">
    <property type="entry name" value="TM_pro_TauE-like"/>
</dbReference>
<feature type="transmembrane region" description="Helical" evidence="5">
    <location>
        <begin position="69"/>
        <end position="87"/>
    </location>
</feature>
<sequence length="281" mass="30397">MESLIVLISGTATGIVAGLFGVGGSFLLVPLLSITTSIPMELIVGSCACQVLGPATAASLSFRQRRRDLRIPFILMGGIIAGTLWGSASLNQLKEQIGSNADSLSNIVQITYLVLLWSLGLFSLWESMLHKRGKLIPIGWARLKWLRPVCEVFGRNRRHQVSIISLSWFGVFVGFLSGFIGLSGGVILLPGLHYAYGIPTKRAARMSMLLVWLIAIQATVIHATYQRVDLQTVVVLLLGGTLGAKLGVQLSERMSGGALRQHFAWLLLITAAVLSIYSLTK</sequence>
<feature type="transmembrane region" description="Helical" evidence="5">
    <location>
        <begin position="6"/>
        <end position="32"/>
    </location>
</feature>
<comment type="similarity">
    <text evidence="5">Belongs to the 4-toluene sulfonate uptake permease (TSUP) (TC 2.A.102) family.</text>
</comment>
<protein>
    <recommendedName>
        <fullName evidence="5">Probable membrane transporter protein</fullName>
    </recommendedName>
</protein>
<comment type="subcellular location">
    <subcellularLocation>
        <location evidence="5">Cell membrane</location>
        <topology evidence="5">Multi-pass membrane protein</topology>
    </subcellularLocation>
    <subcellularLocation>
        <location evidence="1">Membrane</location>
        <topology evidence="1">Multi-pass membrane protein</topology>
    </subcellularLocation>
</comment>
<feature type="transmembrane region" description="Helical" evidence="5">
    <location>
        <begin position="232"/>
        <end position="250"/>
    </location>
</feature>
<dbReference type="RefSeq" id="WP_146502176.1">
    <property type="nucleotide sequence ID" value="NZ_SJPG01000001.1"/>
</dbReference>
<accession>A0A5C5XA21</accession>
<dbReference type="GO" id="GO:0005886">
    <property type="term" value="C:plasma membrane"/>
    <property type="evidence" value="ECO:0007669"/>
    <property type="project" value="UniProtKB-SubCell"/>
</dbReference>
<keyword evidence="5" id="KW-1003">Cell membrane</keyword>